<evidence type="ECO:0000313" key="2">
    <source>
        <dbReference type="EMBL" id="RHZ94219.1"/>
    </source>
</evidence>
<feature type="region of interest" description="Disordered" evidence="1">
    <location>
        <begin position="300"/>
        <end position="351"/>
    </location>
</feature>
<comment type="caution">
    <text evidence="2">The sequence shown here is derived from an EMBL/GenBank/DDBJ whole genome shotgun (WGS) entry which is preliminary data.</text>
</comment>
<gene>
    <name evidence="2" type="ORF">D1114_12490</name>
</gene>
<name>A0AAX1UKI5_CERSP</name>
<dbReference type="Proteomes" id="UP000266305">
    <property type="component" value="Unassembled WGS sequence"/>
</dbReference>
<evidence type="ECO:0000313" key="3">
    <source>
        <dbReference type="Proteomes" id="UP000266305"/>
    </source>
</evidence>
<accession>A0AAX1UKI5</accession>
<sequence>MGSLLRQVCPLRAGMAAARLPNRSPQALAVVGRRPPESVSGAGRARKRARSGGTPAACPLRSRSAKAGAIREAVLLKIPRLAAARGEAGARRGGGRFLEQPSLPGRNRESAAAPDICGMRGLHGLREARGLTARKPTAAGSPSLSGHFPVCPPGARILALACGAGADLPAPPRRTPTPRPCASRGARPGCGRPGERAGPKDGPARGGDAGHGPTGGSLIPSAMHHAMGIASSTNLDSRIQQITLFNARPSRRGLKGNSGAIRHCPWSIQEAGDRIGPYCPVPLAFNRGFGLCLCPRNTSPEADHPPVPEPRHGGPPRGNAFPGPSERPSSSGGGSGLSAVRARSGGDGTQR</sequence>
<evidence type="ECO:0000256" key="1">
    <source>
        <dbReference type="SAM" id="MobiDB-lite"/>
    </source>
</evidence>
<proteinExistence type="predicted"/>
<dbReference type="AlphaFoldDB" id="A0AAX1UKI5"/>
<reference evidence="2 3" key="1">
    <citation type="submission" date="2018-08" db="EMBL/GenBank/DDBJ databases">
        <title>Draft genome sequence of Rhodobacter sphaeroides FY.</title>
        <authorList>
            <person name="Rayyan A."/>
            <person name="Meyer T.E."/>
            <person name="Kyndt J.A."/>
        </authorList>
    </citation>
    <scope>NUCLEOTIDE SEQUENCE [LARGE SCALE GENOMIC DNA]</scope>
    <source>
        <strain evidence="2 3">FY</strain>
    </source>
</reference>
<feature type="region of interest" description="Disordered" evidence="1">
    <location>
        <begin position="89"/>
        <end position="111"/>
    </location>
</feature>
<dbReference type="EMBL" id="QWGP01000013">
    <property type="protein sequence ID" value="RHZ94219.1"/>
    <property type="molecule type" value="Genomic_DNA"/>
</dbReference>
<organism evidence="2 3">
    <name type="scientific">Cereibacter sphaeroides</name>
    <name type="common">Rhodobacter sphaeroides</name>
    <dbReference type="NCBI Taxonomy" id="1063"/>
    <lineage>
        <taxon>Bacteria</taxon>
        <taxon>Pseudomonadati</taxon>
        <taxon>Pseudomonadota</taxon>
        <taxon>Alphaproteobacteria</taxon>
        <taxon>Rhodobacterales</taxon>
        <taxon>Paracoccaceae</taxon>
        <taxon>Cereibacter</taxon>
    </lineage>
</organism>
<feature type="compositionally biased region" description="Basic and acidic residues" evidence="1">
    <location>
        <begin position="193"/>
        <end position="203"/>
    </location>
</feature>
<feature type="region of interest" description="Disordered" evidence="1">
    <location>
        <begin position="168"/>
        <end position="221"/>
    </location>
</feature>
<feature type="compositionally biased region" description="Gly residues" evidence="1">
    <location>
        <begin position="204"/>
        <end position="215"/>
    </location>
</feature>
<feature type="compositionally biased region" description="Basic and acidic residues" evidence="1">
    <location>
        <begin position="301"/>
        <end position="312"/>
    </location>
</feature>
<feature type="region of interest" description="Disordered" evidence="1">
    <location>
        <begin position="32"/>
        <end position="62"/>
    </location>
</feature>
<feature type="compositionally biased region" description="Pro residues" evidence="1">
    <location>
        <begin position="169"/>
        <end position="179"/>
    </location>
</feature>
<protein>
    <submittedName>
        <fullName evidence="2">Uncharacterized protein</fullName>
    </submittedName>
</protein>